<evidence type="ECO:0000256" key="1">
    <source>
        <dbReference type="SAM" id="MobiDB-lite"/>
    </source>
</evidence>
<accession>A0AAD0XGD1</accession>
<dbReference type="InterPro" id="IPR011049">
    <property type="entry name" value="Serralysin-like_metalloprot_C"/>
</dbReference>
<evidence type="ECO:0000313" key="3">
    <source>
        <dbReference type="Proteomes" id="UP000269199"/>
    </source>
</evidence>
<dbReference type="SUPFAM" id="SSF51120">
    <property type="entry name" value="beta-Roll"/>
    <property type="match status" value="12"/>
</dbReference>
<feature type="region of interest" description="Disordered" evidence="1">
    <location>
        <begin position="1"/>
        <end position="26"/>
    </location>
</feature>
<dbReference type="RefSeq" id="WP_123020414.1">
    <property type="nucleotide sequence ID" value="NZ_CP024996.1"/>
</dbReference>
<protein>
    <recommendedName>
        <fullName evidence="4">Calcium-binding protein</fullName>
    </recommendedName>
</protein>
<name>A0AAD0XGD1_9BURK</name>
<dbReference type="PRINTS" id="PR00313">
    <property type="entry name" value="CABNDNGRPT"/>
</dbReference>
<evidence type="ECO:0008006" key="4">
    <source>
        <dbReference type="Google" id="ProtNLM"/>
    </source>
</evidence>
<gene>
    <name evidence="2" type="ORF">RC54_05925</name>
</gene>
<feature type="compositionally biased region" description="Low complexity" evidence="1">
    <location>
        <begin position="121"/>
        <end position="142"/>
    </location>
</feature>
<dbReference type="Pfam" id="PF00353">
    <property type="entry name" value="HemolysinCabind"/>
    <property type="match status" value="8"/>
</dbReference>
<reference evidence="2 3" key="1">
    <citation type="submission" date="2017-11" db="EMBL/GenBank/DDBJ databases">
        <title>Complete genome sequence of Herbaspirillum rubrisubalbicans DSM 11543.</title>
        <authorList>
            <person name="Chen M."/>
            <person name="An Q."/>
        </authorList>
    </citation>
    <scope>NUCLEOTIDE SEQUENCE [LARGE SCALE GENOMIC DNA]</scope>
    <source>
        <strain evidence="2 3">DSM 11543</strain>
    </source>
</reference>
<proteinExistence type="predicted"/>
<dbReference type="EMBL" id="CP024996">
    <property type="protein sequence ID" value="AYR23390.1"/>
    <property type="molecule type" value="Genomic_DNA"/>
</dbReference>
<dbReference type="Gene3D" id="2.150.10.10">
    <property type="entry name" value="Serralysin-like metalloprotease, C-terminal"/>
    <property type="match status" value="8"/>
</dbReference>
<dbReference type="GO" id="GO:0005509">
    <property type="term" value="F:calcium ion binding"/>
    <property type="evidence" value="ECO:0007669"/>
    <property type="project" value="InterPro"/>
</dbReference>
<dbReference type="InterPro" id="IPR001343">
    <property type="entry name" value="Hemolysn_Ca-bd"/>
</dbReference>
<organism evidence="2 3">
    <name type="scientific">Herbaspirillum rubrisubalbicans</name>
    <dbReference type="NCBI Taxonomy" id="80842"/>
    <lineage>
        <taxon>Bacteria</taxon>
        <taxon>Pseudomonadati</taxon>
        <taxon>Pseudomonadota</taxon>
        <taxon>Betaproteobacteria</taxon>
        <taxon>Burkholderiales</taxon>
        <taxon>Oxalobacteraceae</taxon>
        <taxon>Herbaspirillum</taxon>
    </lineage>
</organism>
<feature type="region of interest" description="Disordered" evidence="1">
    <location>
        <begin position="121"/>
        <end position="148"/>
    </location>
</feature>
<evidence type="ECO:0000313" key="2">
    <source>
        <dbReference type="EMBL" id="AYR23390.1"/>
    </source>
</evidence>
<dbReference type="Proteomes" id="UP000269199">
    <property type="component" value="Chromosome"/>
</dbReference>
<sequence>MAEPAKRPIPSPKAVVNQPASVPPVTGHTEVLDSTPGQVLKLPFSPSQIAQLAINDVDVVITLKGGEHIVLAGAAIDALDATSPLQVQFEGATPVSLKGVMLQMLGAVPLTEAAAQIPASEQGQASAKQSEAAEATSQAVASPVTSPAPTQTIEKMLAAGDAQNTHSADPVMIKLSTSSAEPVPIVPPSSHAAPKSPDKTVAVIGDVALSVSLLASEATATINGAFYGPYGGAGASNSSSASVQAAAAVISQNAGHQEIFANPGKGVSFTKLLHLSLVGTGAITSLTISGIPASWSIEGATRNADGSYTINLNQYVSNGGANQYDIPLTYPIVAANSSNPIHSSNQMTLTAGVLQGTDTVNLVSVVTVVVKDVNQPSDLSYIDSGTGKAALVLPAQGIGYTITGGGNDTIIGGAANDTIFSGIGSNFVDGAGGINTLSYVNASSAETINLNTGHATSAAGTDTISHFQIVYGSNHGDQIIAGTNTLKIVGGSGDDTINPVAATGTLTVDGGAGNNVLDLSSASAAEVVDLSAGSGSGAVALVLSNISHVIGSAYADTLMASTSGSWLQAGSGDALLLGRGGNDILQAGGGNVTFDGGGGNDTIIGGSGIDTLTFVNATGAVTVNLTAGTVTGAYGNETISGIERVIGSAFDDTIIGAVANSTLIGGAGTNTLSFEGTSSAVSVNLAAGVASGSFGSEAVSQFQRLIGSSAGSDTLIGAANTTYMQGTNNVLFDSGGASSIVITGTGSNNTLTFANASGAITVNLSAGTVSGAYGNETISGVQHIVGSSYDDTMIGGAGNASLDGAAGNNTLSFSGLSSAVQVNMTLGQASGAFGNETVTHFNKIIGTAYADVLVASNVNTTIDGGGGHDTITGSTTAVTTVTYGQAGGAVLVNLTAGTVSGAYGNEVLTQVRGVIGSAYDDTVVGGVSNGNLDGGGGNNTLSFAGSGSAVQVNLQSGVANGSFGSEAVKNFQTVIGSSVGGDFLKGAADTRVLEGLAGNVTFDGGGAGNLTIIGSGNNNLLTFANATGAVQVDLQTGVATGAYGNQTISGIQKVVGSSVGGDLLRGNANTTLLMGPGGNDTFDMGGAQAVVVTGFGTNNTITFANSNGAVQVDLTSGAVHGAYGNGTVSGVEKIIGSSVGGDLLRGNANTTLLQGLAGNVTFDGGGAVNVTISGVGTNNTLTFAADTVGAVQVNLSSGLVTGAYGNQTISGIQNIIGSAAGGDILIGKSDTRLLQGSSNVTFDAGNASALTVTGTGSNNTLTFANALGAVQVNLTAGTVTGAYGNETVSGVQKVIGSSTGGDYLQGNVNTSLLQGLAGNVTFDAGGASNVTIIGAGIGNTLSFANANAAVQVNLWTGLVSGGYGNETVSGIQKVIGSSVGGDYLRGTLGTTSLLGLAGNVTFDAGGATAINITGAGTNNTLTYANATSAVVVNLGTGTATGGYGNATVSGIDKVIGSAFGGDLLIGTNTTKLLQGLAGNETFDAGGAAAVTIIGAGNNNTLTFANATGAVTVNLTAGTVTGAYGNETISGIQAILGSRYDDTVSGGVANGSIDAGAGSNTLSFNGTNSAVQVDLQAGTASGTFGNETISNFQKVIGSSTGGDFLKGNLNATLLQGLAGNVTFDAGGATAITITGSGSNNTLTFANATGAVQVNLSAGTVTGAYGNETVSGIQKVIGSSAGGDFLRGTTSTTLLQGSAGNVTFDAGGATAITITGSGTNNTLTFGNSTGAVQVNLSAGTVTGAYGNETVSGIQKVIGSSAGGDFLRGTTNTTLLQGSAGNVTFDAGGATAITITGSGTNNTLTFGNATGAVQVNLAAGTVTGAYGSETVSGIQKVIGSSAGGDFLRGTTSTTLLRGSAGSVTFDAGGATAITISGSGTNNTLTFGNATGAVQVNLAAGTVTGAYGNETVSGIQKVVGSSVGGDFLRGTTNTTLLQGSAGNVTFDAGGATAITITGSGTNNTLTFGNATGAVQVNLSAGTVTGAYGSETVSGIQKVIGSSVGGDFLRGATNTTLLQGSAGNVTFDAGGATAITITGSGTNNTLTFGNATGSVQVNLSAGTVTGAYGAETVSGIQKVIGSRAGGDFLRGTTNTTLLQGSAGNVTFDAGGATAITITGSGTNNTLTFGNATGAVQVNLAAGTVTGAYGNETVSGIQKVIGSSVGGDFLRGTTNTTLLQGSAGNVTFDAGGATAITIIGSGTNNTLTFGNATGAVQVNLAAGTVTGAYGSETVSGIQKVIGSRAGGDFLRGTTNTTLLQGSAGNVTFDAGGATAITIIGSGTNNTLTFGNATGAVQVNLAAGTVTGAYGSETVSGIQKVIGSSAGGDFLRGTTSTTLLQGSAGNVTFDAGGATAITITGSGTNNTLTFGNATGAVQVNLSAGTVTGAYGAETVSGIQKVIGSSAGGDFLRGTSNTTLLQGSAGNVTFDAGGATAITITGAGTNNTLTFGNATGAVQVNLLAGTVRGAYGNETVSGIQNVIGSASADSIVAGTVAGTIDGGGGNDTIVGSTVAATTITFARASGAVLVNLTAGTTSGAYGNETISNISGVIGSNYNDTVVGGVANGNINGGGGINTLSFVGTTTTVRVNLAAGTVSGAFGTETVSNFQNVIGTTAADLIVAGPGASTIDGGGGNDTITGYAAGTTTLSFANATGAVTVNLSAGTSSGAYGNETFTNIKAILGSAFNDTFSGVAAGTTLDGGGGVNTLNMSALTSAVSVNLAAGTISGNFGTENVANFTKIIGSSAGGDMLIGTSNTVLLQGMAGNDTFASGGASAISIVGAGTNNTLTFAADVVGAVHVDLSAGLVTGGYGSQTVSGIQKVIGSSIGGDYLKGTSDTTLLQGVAGNDTFDPGGAANITIIGTGSNNTLTFASDTIGGVYVNLAAGTVSGAYGHETISGIQNVVGSGLGDTIIGANTGNLINAGNGSGATSIVGGSGADTINASGITGGGTINSGAGNDSITAGSGSFNISFGHGNDTVLATSMTGGHILGDNTRTSSDTSSITVGSSMFSAMQNNAGQNYVDGGGGTNTLSISGLTSGSSISLSSVSSAIKHISTLDLSTSSASNSYVISSADVNAMTSSSSGGVLNIRTGGSSVSVSLGSGETLSQSFVNSQLVDSIYNSSHVLVAKLIIS</sequence>